<name>A0A7G9RDJ6_9ACTN</name>
<dbReference type="RefSeq" id="WP_187579512.1">
    <property type="nucleotide sequence ID" value="NZ_CP060713.1"/>
</dbReference>
<keyword evidence="3" id="KW-1185">Reference proteome</keyword>
<dbReference type="AlphaFoldDB" id="A0A7G9RDJ6"/>
<proteinExistence type="predicted"/>
<feature type="transmembrane region" description="Helical" evidence="1">
    <location>
        <begin position="60"/>
        <end position="80"/>
    </location>
</feature>
<organism evidence="2 3">
    <name type="scientific">Nocardioides mesophilus</name>
    <dbReference type="NCBI Taxonomy" id="433659"/>
    <lineage>
        <taxon>Bacteria</taxon>
        <taxon>Bacillati</taxon>
        <taxon>Actinomycetota</taxon>
        <taxon>Actinomycetes</taxon>
        <taxon>Propionibacteriales</taxon>
        <taxon>Nocardioidaceae</taxon>
        <taxon>Nocardioides</taxon>
    </lineage>
</organism>
<accession>A0A7G9RDJ6</accession>
<keyword evidence="1" id="KW-0472">Membrane</keyword>
<evidence type="ECO:0000313" key="3">
    <source>
        <dbReference type="Proteomes" id="UP000515947"/>
    </source>
</evidence>
<keyword evidence="1" id="KW-1133">Transmembrane helix</keyword>
<sequence>MIGKSPEFSVVIVLALLLAPLVVRSGRRAILVAAASATVFVPLLPGFLQLTESLTGAGPVLWRLLMLAPVPVAVGLLGTVDLPRLSGRLRPVAGWGLAAALMLGLVAVGVPLWSAEARNSTSVTDQPAWKVDPSLLTKASRVAELDPGPGPVLLPLPVMTALPLVTTDVFAVIPRYFYARFLTEPADQHAARMTLFDFVSPVGAPVTAAEVDEALNRLDVSLVCLRDSAQGKITVVERAGYEPSREVAGMFCLAPRGTGGTGG</sequence>
<reference evidence="2 3" key="1">
    <citation type="submission" date="2020-08" db="EMBL/GenBank/DDBJ databases">
        <title>Genome sequence of Nocardioides mesophilus KACC 16243T.</title>
        <authorList>
            <person name="Hyun D.-W."/>
            <person name="Bae J.-W."/>
        </authorList>
    </citation>
    <scope>NUCLEOTIDE SEQUENCE [LARGE SCALE GENOMIC DNA]</scope>
    <source>
        <strain evidence="2 3">KACC 16243</strain>
    </source>
</reference>
<feature type="transmembrane region" description="Helical" evidence="1">
    <location>
        <begin position="152"/>
        <end position="173"/>
    </location>
</feature>
<dbReference type="EMBL" id="CP060713">
    <property type="protein sequence ID" value="QNN53671.1"/>
    <property type="molecule type" value="Genomic_DNA"/>
</dbReference>
<feature type="transmembrane region" description="Helical" evidence="1">
    <location>
        <begin position="30"/>
        <end position="48"/>
    </location>
</feature>
<evidence type="ECO:0000256" key="1">
    <source>
        <dbReference type="SAM" id="Phobius"/>
    </source>
</evidence>
<gene>
    <name evidence="2" type="ORF">H9L09_04415</name>
</gene>
<dbReference type="KEGG" id="nmes:H9L09_04415"/>
<feature type="transmembrane region" description="Helical" evidence="1">
    <location>
        <begin position="92"/>
        <end position="113"/>
    </location>
</feature>
<keyword evidence="1" id="KW-0812">Transmembrane</keyword>
<evidence type="ECO:0000313" key="2">
    <source>
        <dbReference type="EMBL" id="QNN53671.1"/>
    </source>
</evidence>
<dbReference type="Proteomes" id="UP000515947">
    <property type="component" value="Chromosome"/>
</dbReference>
<protein>
    <submittedName>
        <fullName evidence="2">Uncharacterized protein</fullName>
    </submittedName>
</protein>
<feature type="transmembrane region" description="Helical" evidence="1">
    <location>
        <begin position="6"/>
        <end position="23"/>
    </location>
</feature>